<comment type="caution">
    <text evidence="8">The sequence shown here is derived from an EMBL/GenBank/DDBJ whole genome shotgun (WGS) entry which is preliminary data.</text>
</comment>
<evidence type="ECO:0000259" key="7">
    <source>
        <dbReference type="SMART" id="SM00842"/>
    </source>
</evidence>
<evidence type="ECO:0000256" key="2">
    <source>
        <dbReference type="ARBA" id="ARBA00022618"/>
    </source>
</evidence>
<keyword evidence="4 5" id="KW-0131">Cell cycle</keyword>
<evidence type="ECO:0000313" key="9">
    <source>
        <dbReference type="Proteomes" id="UP000177941"/>
    </source>
</evidence>
<dbReference type="Proteomes" id="UP000177941">
    <property type="component" value="Unassembled WGS sequence"/>
</dbReference>
<dbReference type="InterPro" id="IPR020823">
    <property type="entry name" value="Cell_div_FtsA"/>
</dbReference>
<protein>
    <recommendedName>
        <fullName evidence="5 6">Cell division protein FtsA</fullName>
    </recommendedName>
</protein>
<dbReference type="InterPro" id="IPR003494">
    <property type="entry name" value="SHS2_FtsA"/>
</dbReference>
<name>A0A1G1X6L1_9BACT</name>
<dbReference type="InterPro" id="IPR050696">
    <property type="entry name" value="FtsA/MreB"/>
</dbReference>
<evidence type="ECO:0000256" key="1">
    <source>
        <dbReference type="ARBA" id="ARBA00022475"/>
    </source>
</evidence>
<dbReference type="EMBL" id="MHHS01000050">
    <property type="protein sequence ID" value="OGY35431.1"/>
    <property type="molecule type" value="Genomic_DNA"/>
</dbReference>
<dbReference type="GO" id="GO:0009898">
    <property type="term" value="C:cytoplasmic side of plasma membrane"/>
    <property type="evidence" value="ECO:0007669"/>
    <property type="project" value="UniProtKB-UniRule"/>
</dbReference>
<dbReference type="InterPro" id="IPR043129">
    <property type="entry name" value="ATPase_NBD"/>
</dbReference>
<dbReference type="HAMAP" id="MF_02033">
    <property type="entry name" value="FtsA"/>
    <property type="match status" value="1"/>
</dbReference>
<comment type="subunit">
    <text evidence="5">Self-interacts. Interacts with FtsZ.</text>
</comment>
<evidence type="ECO:0000256" key="6">
    <source>
        <dbReference type="PIRNR" id="PIRNR003101"/>
    </source>
</evidence>
<feature type="domain" description="SHS2" evidence="7">
    <location>
        <begin position="7"/>
        <end position="198"/>
    </location>
</feature>
<dbReference type="CDD" id="cd24048">
    <property type="entry name" value="ASKHA_NBD_FtsA"/>
    <property type="match status" value="1"/>
</dbReference>
<comment type="subcellular location">
    <subcellularLocation>
        <location evidence="5">Cell membrane</location>
        <topology evidence="5">Peripheral membrane protein</topology>
        <orientation evidence="5">Cytoplasmic side</orientation>
    </subcellularLocation>
    <text evidence="5">Localizes to the Z ring in an FtsZ-dependent manner. Targeted to the membrane through a conserved C-terminal amphipathic helix.</text>
</comment>
<gene>
    <name evidence="5" type="primary">ftsA</name>
    <name evidence="8" type="ORF">A3E36_01905</name>
</gene>
<proteinExistence type="inferred from homology"/>
<dbReference type="PIRSF" id="PIRSF003101">
    <property type="entry name" value="FtsA"/>
    <property type="match status" value="1"/>
</dbReference>
<sequence>MNRPHIFTAIDLGSSTVRVVVAQKNTQGQEEEVKILGVGTAPMNGMQKGIVTDVEEAVASLGTALDIVERISGVPVEKAYTSINGAHLISQSLRGVIAISRADGEITSDDVDRVINAAQAISLPPNREILHILPQNYIVDGQEHIQDSIGMTGVRLEVEAHAIIGSSPAIKNVTKVVNQSGVHIEEFVFAPLAASLAVLEKRQKELGVVVIDLGAGTTGFAVYEENTLLHTNVLPVGASHITNDIAIGLRTSIEIAEAIKLAHGTAAVESVSVHDMIVVEGQDGEQESISKKDVAEIIKDRLDELFSYVDRELKNIGRSGLLPAGVILTGGGAYMDGVVELAKKRLRLPVRIGHPQKFSGLADQTDGPEFAVALGLIAFALEQEGKATAHKSLSLPDISGTVRKIKDWTKSFLP</sequence>
<dbReference type="GO" id="GO:0043093">
    <property type="term" value="P:FtsZ-dependent cytokinesis"/>
    <property type="evidence" value="ECO:0007669"/>
    <property type="project" value="UniProtKB-UniRule"/>
</dbReference>
<evidence type="ECO:0000256" key="3">
    <source>
        <dbReference type="ARBA" id="ARBA00023136"/>
    </source>
</evidence>
<comment type="function">
    <text evidence="5 6">Cell division protein that is involved in the assembly of the Z ring. May serve as a membrane anchor for the Z ring.</text>
</comment>
<evidence type="ECO:0000256" key="5">
    <source>
        <dbReference type="HAMAP-Rule" id="MF_02033"/>
    </source>
</evidence>
<dbReference type="SMART" id="SM00842">
    <property type="entry name" value="FtsA"/>
    <property type="match status" value="1"/>
</dbReference>
<dbReference type="PANTHER" id="PTHR32432">
    <property type="entry name" value="CELL DIVISION PROTEIN FTSA-RELATED"/>
    <property type="match status" value="1"/>
</dbReference>
<keyword evidence="1 5" id="KW-1003">Cell membrane</keyword>
<comment type="similarity">
    <text evidence="5 6">Belongs to the FtsA/MreB family.</text>
</comment>
<evidence type="ECO:0000256" key="4">
    <source>
        <dbReference type="ARBA" id="ARBA00023306"/>
    </source>
</evidence>
<keyword evidence="3 5" id="KW-0472">Membrane</keyword>
<dbReference type="AlphaFoldDB" id="A0A1G1X6L1"/>
<evidence type="ECO:0000313" key="8">
    <source>
        <dbReference type="EMBL" id="OGY35431.1"/>
    </source>
</evidence>
<reference evidence="8 9" key="1">
    <citation type="journal article" date="2016" name="Nat. Commun.">
        <title>Thousands of microbial genomes shed light on interconnected biogeochemical processes in an aquifer system.</title>
        <authorList>
            <person name="Anantharaman K."/>
            <person name="Brown C.T."/>
            <person name="Hug L.A."/>
            <person name="Sharon I."/>
            <person name="Castelle C.J."/>
            <person name="Probst A.J."/>
            <person name="Thomas B.C."/>
            <person name="Singh A."/>
            <person name="Wilkins M.J."/>
            <person name="Karaoz U."/>
            <person name="Brodie E.L."/>
            <person name="Williams K.H."/>
            <person name="Hubbard S.S."/>
            <person name="Banfield J.F."/>
        </authorList>
    </citation>
    <scope>NUCLEOTIDE SEQUENCE [LARGE SCALE GENOMIC DNA]</scope>
</reference>
<accession>A0A1G1X6L1</accession>
<organism evidence="8 9">
    <name type="scientific">Candidatus Andersenbacteria bacterium RIFCSPHIGHO2_12_FULL_45_11b</name>
    <dbReference type="NCBI Taxonomy" id="1797282"/>
    <lineage>
        <taxon>Bacteria</taxon>
        <taxon>Candidatus Anderseniibacteriota</taxon>
    </lineage>
</organism>
<dbReference type="Gene3D" id="3.30.1490.110">
    <property type="match status" value="1"/>
</dbReference>
<dbReference type="Gene3D" id="3.30.420.40">
    <property type="match status" value="2"/>
</dbReference>
<dbReference type="SUPFAM" id="SSF53067">
    <property type="entry name" value="Actin-like ATPase domain"/>
    <property type="match status" value="2"/>
</dbReference>
<dbReference type="Pfam" id="PF14450">
    <property type="entry name" value="FtsA"/>
    <property type="match status" value="1"/>
</dbReference>
<keyword evidence="2 5" id="KW-0132">Cell division</keyword>
<dbReference type="PANTHER" id="PTHR32432:SF4">
    <property type="entry name" value="CELL DIVISION PROTEIN FTSA"/>
    <property type="match status" value="1"/>
</dbReference>
<dbReference type="GO" id="GO:0032153">
    <property type="term" value="C:cell division site"/>
    <property type="evidence" value="ECO:0007669"/>
    <property type="project" value="UniProtKB-UniRule"/>
</dbReference>
<dbReference type="NCBIfam" id="TIGR01174">
    <property type="entry name" value="ftsA"/>
    <property type="match status" value="1"/>
</dbReference>
<dbReference type="Pfam" id="PF02491">
    <property type="entry name" value="SHS2_FTSA"/>
    <property type="match status" value="1"/>
</dbReference>